<name>A0A495A8R6_9MICC</name>
<reference evidence="3 4" key="1">
    <citation type="submission" date="2018-10" db="EMBL/GenBank/DDBJ databases">
        <title>Kocuria tytouropygialis sp. nov., isolated from the uropygial gland of an American barn owl (Tyto furcata).</title>
        <authorList>
            <person name="Braun M.S."/>
            <person name="Wang E."/>
            <person name="Zimmermann S."/>
            <person name="Wagner H."/>
            <person name="Wink M."/>
        </authorList>
    </citation>
    <scope>NUCLEOTIDE SEQUENCE [LARGE SCALE GENOMIC DNA]</scope>
    <source>
        <strain evidence="3 4">442</strain>
    </source>
</reference>
<protein>
    <submittedName>
        <fullName evidence="3">Uncharacterized protein</fullName>
    </submittedName>
</protein>
<dbReference type="AlphaFoldDB" id="A0A495A8R6"/>
<evidence type="ECO:0000313" key="3">
    <source>
        <dbReference type="EMBL" id="RKQ36436.1"/>
    </source>
</evidence>
<evidence type="ECO:0000313" key="4">
    <source>
        <dbReference type="Proteomes" id="UP000249516"/>
    </source>
</evidence>
<keyword evidence="2" id="KW-1133">Transmembrane helix</keyword>
<comment type="caution">
    <text evidence="3">The sequence shown here is derived from an EMBL/GenBank/DDBJ whole genome shotgun (WGS) entry which is preliminary data.</text>
</comment>
<sequence>MNNDRNTPAPKGRMSRRTALIVAGALVLVIVLFFIIRSAITLSTIPTPDETPREGTVSPSSSSSP</sequence>
<keyword evidence="2" id="KW-0812">Transmembrane</keyword>
<evidence type="ECO:0000256" key="2">
    <source>
        <dbReference type="SAM" id="Phobius"/>
    </source>
</evidence>
<dbReference type="EMBL" id="PNJG02000001">
    <property type="protein sequence ID" value="RKQ36436.1"/>
    <property type="molecule type" value="Genomic_DNA"/>
</dbReference>
<gene>
    <name evidence="3" type="ORF">C1C97_001815</name>
</gene>
<proteinExistence type="predicted"/>
<accession>A0A495A8R6</accession>
<feature type="transmembrane region" description="Helical" evidence="2">
    <location>
        <begin position="20"/>
        <end position="40"/>
    </location>
</feature>
<feature type="region of interest" description="Disordered" evidence="1">
    <location>
        <begin position="45"/>
        <end position="65"/>
    </location>
</feature>
<keyword evidence="4" id="KW-1185">Reference proteome</keyword>
<keyword evidence="2" id="KW-0472">Membrane</keyword>
<dbReference type="Proteomes" id="UP000249516">
    <property type="component" value="Unassembled WGS sequence"/>
</dbReference>
<organism evidence="3 4">
    <name type="scientific">Kocuria tytonis</name>
    <dbReference type="NCBI Taxonomy" id="2054280"/>
    <lineage>
        <taxon>Bacteria</taxon>
        <taxon>Bacillati</taxon>
        <taxon>Actinomycetota</taxon>
        <taxon>Actinomycetes</taxon>
        <taxon>Micrococcales</taxon>
        <taxon>Micrococcaceae</taxon>
        <taxon>Kocuria</taxon>
    </lineage>
</organism>
<evidence type="ECO:0000256" key="1">
    <source>
        <dbReference type="SAM" id="MobiDB-lite"/>
    </source>
</evidence>